<organism evidence="2 3">
    <name type="scientific">Pyxidicoccus parkwayensis</name>
    <dbReference type="NCBI Taxonomy" id="2813578"/>
    <lineage>
        <taxon>Bacteria</taxon>
        <taxon>Pseudomonadati</taxon>
        <taxon>Myxococcota</taxon>
        <taxon>Myxococcia</taxon>
        <taxon>Myxococcales</taxon>
        <taxon>Cystobacterineae</taxon>
        <taxon>Myxococcaceae</taxon>
        <taxon>Pyxidicoccus</taxon>
    </lineage>
</organism>
<keyword evidence="1" id="KW-0812">Transmembrane</keyword>
<feature type="transmembrane region" description="Helical" evidence="1">
    <location>
        <begin position="44"/>
        <end position="60"/>
    </location>
</feature>
<reference evidence="2 3" key="1">
    <citation type="submission" date="2021-02" db="EMBL/GenBank/DDBJ databases">
        <title>De Novo genome assembly of isolated myxobacteria.</title>
        <authorList>
            <person name="Stevens D.C."/>
        </authorList>
    </citation>
    <scope>NUCLEOTIDE SEQUENCE [LARGE SCALE GENOMIC DNA]</scope>
    <source>
        <strain evidence="3">SCPEA02</strain>
    </source>
</reference>
<accession>A0ABX7NXC6</accession>
<proteinExistence type="predicted"/>
<dbReference type="RefSeq" id="WP_206724666.1">
    <property type="nucleotide sequence ID" value="NZ_CP071090.1"/>
</dbReference>
<evidence type="ECO:0000313" key="3">
    <source>
        <dbReference type="Proteomes" id="UP000662747"/>
    </source>
</evidence>
<name>A0ABX7NXC6_9BACT</name>
<dbReference type="Proteomes" id="UP000662747">
    <property type="component" value="Chromosome"/>
</dbReference>
<feature type="transmembrane region" description="Helical" evidence="1">
    <location>
        <begin position="67"/>
        <end position="88"/>
    </location>
</feature>
<gene>
    <name evidence="2" type="ORF">JY651_49770</name>
</gene>
<protein>
    <submittedName>
        <fullName evidence="2">Uncharacterized protein</fullName>
    </submittedName>
</protein>
<dbReference type="EMBL" id="CP071090">
    <property type="protein sequence ID" value="QSQ23091.1"/>
    <property type="molecule type" value="Genomic_DNA"/>
</dbReference>
<keyword evidence="3" id="KW-1185">Reference proteome</keyword>
<evidence type="ECO:0000256" key="1">
    <source>
        <dbReference type="SAM" id="Phobius"/>
    </source>
</evidence>
<keyword evidence="1" id="KW-1133">Transmembrane helix</keyword>
<sequence>MSTQRQSMFQGEAGRSLKASLAVLLLTSVHHAYGAFVYATPWRLHMVGVAAVTAGVLLGARRLGRGGLAFAVFALTTLAVPVGMIGAFEGFYNHVLKNVLYFGGASPELMTRLFPPPTYELPNDFFFELTGVLQVVPAVMAVLALLRAFRRSPASPDGSLMTGRQEA</sequence>
<keyword evidence="1" id="KW-0472">Membrane</keyword>
<evidence type="ECO:0000313" key="2">
    <source>
        <dbReference type="EMBL" id="QSQ23091.1"/>
    </source>
</evidence>
<feature type="transmembrane region" description="Helical" evidence="1">
    <location>
        <begin position="125"/>
        <end position="146"/>
    </location>
</feature>